<protein>
    <submittedName>
        <fullName evidence="1">Uncharacterized protein</fullName>
    </submittedName>
</protein>
<keyword evidence="2" id="KW-1185">Reference proteome</keyword>
<dbReference type="EMBL" id="VSRR010083511">
    <property type="protein sequence ID" value="MPC90181.1"/>
    <property type="molecule type" value="Genomic_DNA"/>
</dbReference>
<sequence>MVSLQYMARNSVPLFCGLRNNGRKQSNESPRVLRARMATISTTQLNVVNVFRFGDKRRSRTRLLGCLAAWVTGWRGELRHRGLEGVESRD</sequence>
<accession>A0A5B7IX62</accession>
<gene>
    <name evidence="1" type="ORF">E2C01_085154</name>
</gene>
<dbReference type="AlphaFoldDB" id="A0A5B7IX62"/>
<dbReference type="Proteomes" id="UP000324222">
    <property type="component" value="Unassembled WGS sequence"/>
</dbReference>
<name>A0A5B7IX62_PORTR</name>
<organism evidence="1 2">
    <name type="scientific">Portunus trituberculatus</name>
    <name type="common">Swimming crab</name>
    <name type="synonym">Neptunus trituberculatus</name>
    <dbReference type="NCBI Taxonomy" id="210409"/>
    <lineage>
        <taxon>Eukaryota</taxon>
        <taxon>Metazoa</taxon>
        <taxon>Ecdysozoa</taxon>
        <taxon>Arthropoda</taxon>
        <taxon>Crustacea</taxon>
        <taxon>Multicrustacea</taxon>
        <taxon>Malacostraca</taxon>
        <taxon>Eumalacostraca</taxon>
        <taxon>Eucarida</taxon>
        <taxon>Decapoda</taxon>
        <taxon>Pleocyemata</taxon>
        <taxon>Brachyura</taxon>
        <taxon>Eubrachyura</taxon>
        <taxon>Portunoidea</taxon>
        <taxon>Portunidae</taxon>
        <taxon>Portuninae</taxon>
        <taxon>Portunus</taxon>
    </lineage>
</organism>
<proteinExistence type="predicted"/>
<evidence type="ECO:0000313" key="2">
    <source>
        <dbReference type="Proteomes" id="UP000324222"/>
    </source>
</evidence>
<evidence type="ECO:0000313" key="1">
    <source>
        <dbReference type="EMBL" id="MPC90181.1"/>
    </source>
</evidence>
<comment type="caution">
    <text evidence="1">The sequence shown here is derived from an EMBL/GenBank/DDBJ whole genome shotgun (WGS) entry which is preliminary data.</text>
</comment>
<reference evidence="1 2" key="1">
    <citation type="submission" date="2019-05" db="EMBL/GenBank/DDBJ databases">
        <title>Another draft genome of Portunus trituberculatus and its Hox gene families provides insights of decapod evolution.</title>
        <authorList>
            <person name="Jeong J.-H."/>
            <person name="Song I."/>
            <person name="Kim S."/>
            <person name="Choi T."/>
            <person name="Kim D."/>
            <person name="Ryu S."/>
            <person name="Kim W."/>
        </authorList>
    </citation>
    <scope>NUCLEOTIDE SEQUENCE [LARGE SCALE GENOMIC DNA]</scope>
    <source>
        <tissue evidence="1">Muscle</tissue>
    </source>
</reference>